<reference evidence="1 2" key="1">
    <citation type="journal article" date="2018" name="Nat. Ecol. Evol.">
        <title>Genomic signatures of mitonuclear coevolution across populations of Tigriopus californicus.</title>
        <authorList>
            <person name="Barreto F.S."/>
            <person name="Watson E.T."/>
            <person name="Lima T.G."/>
            <person name="Willett C.S."/>
            <person name="Edmands S."/>
            <person name="Li W."/>
            <person name="Burton R.S."/>
        </authorList>
    </citation>
    <scope>NUCLEOTIDE SEQUENCE [LARGE SCALE GENOMIC DNA]</scope>
    <source>
        <strain evidence="1 2">San Diego</strain>
    </source>
</reference>
<dbReference type="Proteomes" id="UP000318571">
    <property type="component" value="Chromosome 11"/>
</dbReference>
<dbReference type="EMBL" id="VCGU01000003">
    <property type="protein sequence ID" value="TRY78275.1"/>
    <property type="molecule type" value="Genomic_DNA"/>
</dbReference>
<dbReference type="SUPFAM" id="SSF103196">
    <property type="entry name" value="Roadblock/LC7 domain"/>
    <property type="match status" value="1"/>
</dbReference>
<dbReference type="PANTHER" id="PTHR13323">
    <property type="entry name" value="LATE ENDOSOMAL/LYSOSOMAL MP1 INTERACTING PROTEIN"/>
    <property type="match status" value="1"/>
</dbReference>
<accession>A0A553PKQ9</accession>
<dbReference type="GO" id="GO:0060090">
    <property type="term" value="F:molecular adaptor activity"/>
    <property type="evidence" value="ECO:0007669"/>
    <property type="project" value="InterPro"/>
</dbReference>
<dbReference type="GO" id="GO:0005085">
    <property type="term" value="F:guanyl-nucleotide exchange factor activity"/>
    <property type="evidence" value="ECO:0007669"/>
    <property type="project" value="InterPro"/>
</dbReference>
<dbReference type="OrthoDB" id="271745at2759"/>
<proteinExistence type="predicted"/>
<evidence type="ECO:0008006" key="3">
    <source>
        <dbReference type="Google" id="ProtNLM"/>
    </source>
</evidence>
<protein>
    <recommendedName>
        <fullName evidence="3">Roadblock/LAMTOR2 domain-containing protein</fullName>
    </recommendedName>
</protein>
<dbReference type="Gene3D" id="3.30.450.30">
    <property type="entry name" value="Dynein light chain 2a, cytoplasmic"/>
    <property type="match status" value="1"/>
</dbReference>
<dbReference type="InterPro" id="IPR037587">
    <property type="entry name" value="LAMTOR2-like"/>
</dbReference>
<dbReference type="GO" id="GO:0032008">
    <property type="term" value="P:positive regulation of TOR signaling"/>
    <property type="evidence" value="ECO:0007669"/>
    <property type="project" value="InterPro"/>
</dbReference>
<organism evidence="1 2">
    <name type="scientific">Tigriopus californicus</name>
    <name type="common">Marine copepod</name>
    <dbReference type="NCBI Taxonomy" id="6832"/>
    <lineage>
        <taxon>Eukaryota</taxon>
        <taxon>Metazoa</taxon>
        <taxon>Ecdysozoa</taxon>
        <taxon>Arthropoda</taxon>
        <taxon>Crustacea</taxon>
        <taxon>Multicrustacea</taxon>
        <taxon>Hexanauplia</taxon>
        <taxon>Copepoda</taxon>
        <taxon>Harpacticoida</taxon>
        <taxon>Harpacticidae</taxon>
        <taxon>Tigriopus</taxon>
    </lineage>
</organism>
<name>A0A553PKQ9_TIGCA</name>
<evidence type="ECO:0000313" key="2">
    <source>
        <dbReference type="Proteomes" id="UP000318571"/>
    </source>
</evidence>
<comment type="caution">
    <text evidence="1">The sequence shown here is derived from an EMBL/GenBank/DDBJ whole genome shotgun (WGS) entry which is preliminary data.</text>
</comment>
<dbReference type="AlphaFoldDB" id="A0A553PKQ9"/>
<sequence length="143" mass="14801">MTSSLLAPEALATSLSAVTTPQGGVHSALLLTAEGQVMGYSRNLNLSTAAFKAGLMATLWRAELSAAQSARNDGLEMGPLEHVLIENDEGFVALAACSNFVVGLEASSHVQLGMLKKKALVLAQALAQPLKLATPLSWNGQAS</sequence>
<gene>
    <name evidence="1" type="ORF">TCAL_08768</name>
</gene>
<keyword evidence="2" id="KW-1185">Reference proteome</keyword>
<evidence type="ECO:0000313" key="1">
    <source>
        <dbReference type="EMBL" id="TRY78275.1"/>
    </source>
</evidence>
<dbReference type="STRING" id="6832.A0A553PKQ9"/>